<keyword evidence="6 10" id="KW-1133">Transmembrane helix</keyword>
<sequence length="251" mass="27316">MMLVMVTLLSLATGSFINVVVYRLPRHIAGAATFTSLLAPSSCCIHCERALRWYDMIPVLSWLLLRGRCRDCYGPISCRYPVTEAATSLIALLLMQLLPADSRLIAALLLAWSLLALSLIDMTHLLLPDAITLPLLWLGLLLHAGDAMPGTLRDAVTGAAAGYSVIRFTGWCYQLLRNQPGIGLGDAKLMAALGAWLGWTSLPALLLIACGSALIFVIFIKPYCFQRPDRPVPFGPWLSLAGISLFIHSII</sequence>
<evidence type="ECO:0000256" key="4">
    <source>
        <dbReference type="ARBA" id="ARBA00022519"/>
    </source>
</evidence>
<keyword evidence="9" id="KW-0808">Transferase</keyword>
<evidence type="ECO:0000256" key="1">
    <source>
        <dbReference type="ARBA" id="ARBA00004429"/>
    </source>
</evidence>
<dbReference type="InterPro" id="IPR050882">
    <property type="entry name" value="Prepilin_peptidase/N-MTase"/>
</dbReference>
<feature type="domain" description="Prepilin peptidase A24 N-terminal" evidence="12">
    <location>
        <begin position="9"/>
        <end position="95"/>
    </location>
</feature>
<reference evidence="13 14" key="1">
    <citation type="submission" date="2021-01" db="EMBL/GenBank/DDBJ databases">
        <title>Complete genome sequence of Pantoea eucrina OB49, a heavy metal tolerant bacterium with PGPR potential isolated from wheat in Algeria.</title>
        <authorList>
            <person name="Lekired A."/>
            <person name="Ouzari I.H."/>
        </authorList>
    </citation>
    <scope>NUCLEOTIDE SEQUENCE [LARGE SCALE GENOMIC DNA]</scope>
    <source>
        <strain evidence="13 14">OB49</strain>
    </source>
</reference>
<comment type="caution">
    <text evidence="13">The sequence shown here is derived from an EMBL/GenBank/DDBJ whole genome shotgun (WGS) entry which is preliminary data.</text>
</comment>
<proteinExistence type="inferred from homology"/>
<dbReference type="EMBL" id="JAFCXS010000005">
    <property type="protein sequence ID" value="MBM0747512.1"/>
    <property type="molecule type" value="Genomic_DNA"/>
</dbReference>
<name>A0ABS1Z5F9_9GAMM</name>
<evidence type="ECO:0000256" key="2">
    <source>
        <dbReference type="ARBA" id="ARBA00005801"/>
    </source>
</evidence>
<keyword evidence="3" id="KW-1003">Cell membrane</keyword>
<keyword evidence="7 10" id="KW-0472">Membrane</keyword>
<dbReference type="GeneID" id="84693140"/>
<comment type="similarity">
    <text evidence="2 8">Belongs to the peptidase A24 family.</text>
</comment>
<evidence type="ECO:0000256" key="8">
    <source>
        <dbReference type="RuleBase" id="RU003793"/>
    </source>
</evidence>
<dbReference type="Pfam" id="PF01478">
    <property type="entry name" value="Peptidase_A24"/>
    <property type="match status" value="1"/>
</dbReference>
<keyword evidence="14" id="KW-1185">Reference proteome</keyword>
<evidence type="ECO:0000256" key="5">
    <source>
        <dbReference type="ARBA" id="ARBA00022692"/>
    </source>
</evidence>
<comment type="catalytic activity">
    <reaction evidence="9">
        <text>Typically cleaves a -Gly-|-Phe- bond to release an N-terminal, basic peptide of 5-8 residues from type IV prepilin, and then N-methylates the new N-terminal amino group, the methyl donor being S-adenosyl-L-methionine.</text>
        <dbReference type="EC" id="3.4.23.43"/>
    </reaction>
</comment>
<evidence type="ECO:0000256" key="6">
    <source>
        <dbReference type="ARBA" id="ARBA00022989"/>
    </source>
</evidence>
<feature type="transmembrane region" description="Helical" evidence="10">
    <location>
        <begin position="104"/>
        <end position="120"/>
    </location>
</feature>
<dbReference type="InterPro" id="IPR014032">
    <property type="entry name" value="Peptidase_A24A_bac"/>
</dbReference>
<evidence type="ECO:0000256" key="3">
    <source>
        <dbReference type="ARBA" id="ARBA00022475"/>
    </source>
</evidence>
<dbReference type="Pfam" id="PF06750">
    <property type="entry name" value="A24_N_bact"/>
    <property type="match status" value="1"/>
</dbReference>
<organism evidence="13 14">
    <name type="scientific">Pantoea eucrina</name>
    <dbReference type="NCBI Taxonomy" id="472693"/>
    <lineage>
        <taxon>Bacteria</taxon>
        <taxon>Pseudomonadati</taxon>
        <taxon>Pseudomonadota</taxon>
        <taxon>Gammaproteobacteria</taxon>
        <taxon>Enterobacterales</taxon>
        <taxon>Erwiniaceae</taxon>
        <taxon>Pantoea</taxon>
    </lineage>
</organism>
<evidence type="ECO:0000256" key="10">
    <source>
        <dbReference type="SAM" id="Phobius"/>
    </source>
</evidence>
<evidence type="ECO:0000259" key="12">
    <source>
        <dbReference type="Pfam" id="PF06750"/>
    </source>
</evidence>
<keyword evidence="9" id="KW-0511">Multifunctional enzyme</keyword>
<evidence type="ECO:0000313" key="13">
    <source>
        <dbReference type="EMBL" id="MBM0747512.1"/>
    </source>
</evidence>
<dbReference type="Gene3D" id="1.20.120.1220">
    <property type="match status" value="1"/>
</dbReference>
<dbReference type="EC" id="3.4.23.43" evidence="9"/>
<feature type="domain" description="Prepilin type IV endopeptidase peptidase" evidence="11">
    <location>
        <begin position="108"/>
        <end position="218"/>
    </location>
</feature>
<feature type="transmembrane region" description="Helical" evidence="10">
    <location>
        <begin position="196"/>
        <end position="220"/>
    </location>
</feature>
<keyword evidence="4" id="KW-0997">Cell inner membrane</keyword>
<dbReference type="InterPro" id="IPR000045">
    <property type="entry name" value="Prepilin_IV_endopep_pep"/>
</dbReference>
<dbReference type="EC" id="2.1.1.-" evidence="9"/>
<protein>
    <recommendedName>
        <fullName evidence="9">Prepilin leader peptidase/N-methyltransferase</fullName>
        <ecNumber evidence="9">2.1.1.-</ecNumber>
        <ecNumber evidence="9">3.4.23.43</ecNumber>
    </recommendedName>
</protein>
<keyword evidence="9" id="KW-0645">Protease</keyword>
<dbReference type="InterPro" id="IPR010627">
    <property type="entry name" value="Prepilin_pept_A24_N"/>
</dbReference>
<dbReference type="Proteomes" id="UP000809137">
    <property type="component" value="Unassembled WGS sequence"/>
</dbReference>
<evidence type="ECO:0000256" key="7">
    <source>
        <dbReference type="ARBA" id="ARBA00023136"/>
    </source>
</evidence>
<evidence type="ECO:0000256" key="9">
    <source>
        <dbReference type="RuleBase" id="RU003794"/>
    </source>
</evidence>
<accession>A0ABS1Z5F9</accession>
<keyword evidence="9" id="KW-0378">Hydrolase</keyword>
<dbReference type="RefSeq" id="WP_040113470.1">
    <property type="nucleotide sequence ID" value="NZ_CP083450.1"/>
</dbReference>
<dbReference type="PANTHER" id="PTHR30487">
    <property type="entry name" value="TYPE 4 PREPILIN-LIKE PROTEINS LEADER PEPTIDE-PROCESSING ENZYME"/>
    <property type="match status" value="1"/>
</dbReference>
<dbReference type="PRINTS" id="PR00864">
    <property type="entry name" value="PREPILNPTASE"/>
</dbReference>
<evidence type="ECO:0000313" key="14">
    <source>
        <dbReference type="Proteomes" id="UP000809137"/>
    </source>
</evidence>
<keyword evidence="5 9" id="KW-0812">Transmembrane</keyword>
<evidence type="ECO:0000259" key="11">
    <source>
        <dbReference type="Pfam" id="PF01478"/>
    </source>
</evidence>
<comment type="subcellular location">
    <subcellularLocation>
        <location evidence="1">Cell inner membrane</location>
        <topology evidence="1">Multi-pass membrane protein</topology>
    </subcellularLocation>
    <subcellularLocation>
        <location evidence="9">Cell membrane</location>
        <topology evidence="9">Multi-pass membrane protein</topology>
    </subcellularLocation>
</comment>
<keyword evidence="9" id="KW-0489">Methyltransferase</keyword>
<comment type="function">
    <text evidence="9">Plays an essential role in type IV pili and type II pseudopili formation by proteolytically removing the leader sequence from substrate proteins and subsequently monomethylating the alpha-amino group of the newly exposed N-terminal phenylalanine.</text>
</comment>
<gene>
    <name evidence="13" type="ORF">JJB79_08800</name>
</gene>
<dbReference type="PANTHER" id="PTHR30487:SF0">
    <property type="entry name" value="PREPILIN LEADER PEPTIDASE_N-METHYLTRANSFERASE-RELATED"/>
    <property type="match status" value="1"/>
</dbReference>